<feature type="non-terminal residue" evidence="1">
    <location>
        <position position="37"/>
    </location>
</feature>
<dbReference type="AlphaFoldDB" id="A0A3P7W0R9"/>
<proteinExistence type="predicted"/>
<dbReference type="EMBL" id="UZAF01002552">
    <property type="protein sequence ID" value="VDO10972.1"/>
    <property type="molecule type" value="Genomic_DNA"/>
</dbReference>
<organism evidence="1 2">
    <name type="scientific">Haemonchus placei</name>
    <name type="common">Barber's pole worm</name>
    <dbReference type="NCBI Taxonomy" id="6290"/>
    <lineage>
        <taxon>Eukaryota</taxon>
        <taxon>Metazoa</taxon>
        <taxon>Ecdysozoa</taxon>
        <taxon>Nematoda</taxon>
        <taxon>Chromadorea</taxon>
        <taxon>Rhabditida</taxon>
        <taxon>Rhabditina</taxon>
        <taxon>Rhabditomorpha</taxon>
        <taxon>Strongyloidea</taxon>
        <taxon>Trichostrongylidae</taxon>
        <taxon>Haemonchus</taxon>
    </lineage>
</organism>
<accession>A0A3P7W0R9</accession>
<protein>
    <submittedName>
        <fullName evidence="1">Uncharacterized protein</fullName>
    </submittedName>
</protein>
<reference evidence="1 2" key="1">
    <citation type="submission" date="2018-11" db="EMBL/GenBank/DDBJ databases">
        <authorList>
            <consortium name="Pathogen Informatics"/>
        </authorList>
    </citation>
    <scope>NUCLEOTIDE SEQUENCE [LARGE SCALE GENOMIC DNA]</scope>
    <source>
        <strain evidence="1 2">MHpl1</strain>
    </source>
</reference>
<gene>
    <name evidence="1" type="ORF">HPLM_LOCUS1721</name>
</gene>
<name>A0A3P7W0R9_HAEPC</name>
<dbReference type="Proteomes" id="UP000268014">
    <property type="component" value="Unassembled WGS sequence"/>
</dbReference>
<sequence>MCTLAILIYSFTQWDKAHYVDEKCRLPHSTMSEFYAS</sequence>
<evidence type="ECO:0000313" key="2">
    <source>
        <dbReference type="Proteomes" id="UP000268014"/>
    </source>
</evidence>
<evidence type="ECO:0000313" key="1">
    <source>
        <dbReference type="EMBL" id="VDO10972.1"/>
    </source>
</evidence>
<keyword evidence="2" id="KW-1185">Reference proteome</keyword>